<dbReference type="PANTHER" id="PTHR15503">
    <property type="entry name" value="LDOC1 RELATED"/>
    <property type="match status" value="1"/>
</dbReference>
<dbReference type="OMA" id="WNAPALK"/>
<keyword evidence="1" id="KW-0479">Metal-binding</keyword>
<keyword evidence="5" id="KW-1185">Reference proteome</keyword>
<dbReference type="Proteomes" id="UP000472267">
    <property type="component" value="Chromosome 2"/>
</dbReference>
<evidence type="ECO:0000256" key="2">
    <source>
        <dbReference type="SAM" id="MobiDB-lite"/>
    </source>
</evidence>
<dbReference type="InterPro" id="IPR036875">
    <property type="entry name" value="Znf_CCHC_sf"/>
</dbReference>
<evidence type="ECO:0000313" key="5">
    <source>
        <dbReference type="Proteomes" id="UP000472267"/>
    </source>
</evidence>
<dbReference type="Ensembl" id="ENSSFAT00005000211.1">
    <property type="protein sequence ID" value="ENSSFAP00005000201.1"/>
    <property type="gene ID" value="ENSSFAG00005000189.1"/>
</dbReference>
<dbReference type="Pfam" id="PF19259">
    <property type="entry name" value="Ty3_capsid"/>
    <property type="match status" value="1"/>
</dbReference>
<accession>A0A672F1J4</accession>
<sequence>MNLSESHPAEQEKQLVVDHRGLHGFAAQCEAAINAVGEQMQQLSVHLATPVATASLMPGIITMRAPAVLPAQAAPPVPLAHPEKFSGDSGDCRAFLTQCDLHFELQSAMFPSDRSKIAYLISHLTGRAAAWARAEWCHKSTVCTSLPAFIKAFSQMFQRVSTRREAGNALMNLCQGRRRVVDYAVELKILALKSGWNSEALIDKFQHGLSDAVKDRLFLLDIPDNLDDLIALAIKIDNRLLERERERVLNKTSSRPTEHRRCHTAPTGSWCFPPRSFDADPDTPSSTPSEKLGEVGRARLSPEERERRFRQQRCLYCGQHGHLLASCPVKGQTRGWMCMWQGVSLGKMNSSPHHVQ</sequence>
<keyword evidence="1" id="KW-0862">Zinc</keyword>
<dbReference type="InterPro" id="IPR032567">
    <property type="entry name" value="RTL1-rel"/>
</dbReference>
<reference evidence="4" key="2">
    <citation type="submission" date="2025-08" db="UniProtKB">
        <authorList>
            <consortium name="Ensembl"/>
        </authorList>
    </citation>
    <scope>IDENTIFICATION</scope>
</reference>
<evidence type="ECO:0000259" key="3">
    <source>
        <dbReference type="PROSITE" id="PS50158"/>
    </source>
</evidence>
<dbReference type="PANTHER" id="PTHR15503:SF36">
    <property type="entry name" value="RETROTRANSPOSON GAG-LIKE PROTEIN 5"/>
    <property type="match status" value="1"/>
</dbReference>
<reference evidence="4" key="3">
    <citation type="submission" date="2025-09" db="UniProtKB">
        <authorList>
            <consortium name="Ensembl"/>
        </authorList>
    </citation>
    <scope>IDENTIFICATION</scope>
</reference>
<feature type="compositionally biased region" description="Basic and acidic residues" evidence="2">
    <location>
        <begin position="291"/>
        <end position="304"/>
    </location>
</feature>
<evidence type="ECO:0000313" key="4">
    <source>
        <dbReference type="Ensembl" id="ENSSFAP00005000201.1"/>
    </source>
</evidence>
<feature type="region of interest" description="Disordered" evidence="2">
    <location>
        <begin position="273"/>
        <end position="304"/>
    </location>
</feature>
<organism evidence="4 5">
    <name type="scientific">Salarias fasciatus</name>
    <name type="common">Jewelled blenny</name>
    <name type="synonym">Blennius fasciatus</name>
    <dbReference type="NCBI Taxonomy" id="181472"/>
    <lineage>
        <taxon>Eukaryota</taxon>
        <taxon>Metazoa</taxon>
        <taxon>Chordata</taxon>
        <taxon>Craniata</taxon>
        <taxon>Vertebrata</taxon>
        <taxon>Euteleostomi</taxon>
        <taxon>Actinopterygii</taxon>
        <taxon>Neopterygii</taxon>
        <taxon>Teleostei</taxon>
        <taxon>Neoteleostei</taxon>
        <taxon>Acanthomorphata</taxon>
        <taxon>Ovalentaria</taxon>
        <taxon>Blenniimorphae</taxon>
        <taxon>Blenniiformes</taxon>
        <taxon>Blennioidei</taxon>
        <taxon>Blenniidae</taxon>
        <taxon>Salariinae</taxon>
        <taxon>Salarias</taxon>
    </lineage>
</organism>
<dbReference type="GO" id="GO:0008270">
    <property type="term" value="F:zinc ion binding"/>
    <property type="evidence" value="ECO:0007669"/>
    <property type="project" value="UniProtKB-KW"/>
</dbReference>
<protein>
    <recommendedName>
        <fullName evidence="3">CCHC-type domain-containing protein</fullName>
    </recommendedName>
</protein>
<keyword evidence="1" id="KW-0863">Zinc-finger</keyword>
<dbReference type="SUPFAM" id="SSF57756">
    <property type="entry name" value="Retrovirus zinc finger-like domains"/>
    <property type="match status" value="1"/>
</dbReference>
<dbReference type="PROSITE" id="PS50158">
    <property type="entry name" value="ZF_CCHC"/>
    <property type="match status" value="1"/>
</dbReference>
<evidence type="ECO:0000256" key="1">
    <source>
        <dbReference type="PROSITE-ProRule" id="PRU00047"/>
    </source>
</evidence>
<proteinExistence type="predicted"/>
<dbReference type="GO" id="GO:0003676">
    <property type="term" value="F:nucleic acid binding"/>
    <property type="evidence" value="ECO:0007669"/>
    <property type="project" value="InterPro"/>
</dbReference>
<dbReference type="InParanoid" id="A0A672F1J4"/>
<dbReference type="InterPro" id="IPR001878">
    <property type="entry name" value="Znf_CCHC"/>
</dbReference>
<name>A0A672F1J4_SALFA</name>
<feature type="domain" description="CCHC-type" evidence="3">
    <location>
        <begin position="313"/>
        <end position="328"/>
    </location>
</feature>
<dbReference type="InterPro" id="IPR045358">
    <property type="entry name" value="Ty3_capsid"/>
</dbReference>
<dbReference type="AlphaFoldDB" id="A0A672F1J4"/>
<reference evidence="4" key="1">
    <citation type="submission" date="2019-06" db="EMBL/GenBank/DDBJ databases">
        <authorList>
            <consortium name="Wellcome Sanger Institute Data Sharing"/>
        </authorList>
    </citation>
    <scope>NUCLEOTIDE SEQUENCE [LARGE SCALE GENOMIC DNA]</scope>
</reference>